<name>A0A8T0LD38_PHAAN</name>
<proteinExistence type="predicted"/>
<organism evidence="1 2">
    <name type="scientific">Phaseolus angularis</name>
    <name type="common">Azuki bean</name>
    <name type="synonym">Vigna angularis</name>
    <dbReference type="NCBI Taxonomy" id="3914"/>
    <lineage>
        <taxon>Eukaryota</taxon>
        <taxon>Viridiplantae</taxon>
        <taxon>Streptophyta</taxon>
        <taxon>Embryophyta</taxon>
        <taxon>Tracheophyta</taxon>
        <taxon>Spermatophyta</taxon>
        <taxon>Magnoliopsida</taxon>
        <taxon>eudicotyledons</taxon>
        <taxon>Gunneridae</taxon>
        <taxon>Pentapetalae</taxon>
        <taxon>rosids</taxon>
        <taxon>fabids</taxon>
        <taxon>Fabales</taxon>
        <taxon>Fabaceae</taxon>
        <taxon>Papilionoideae</taxon>
        <taxon>50 kb inversion clade</taxon>
        <taxon>NPAAA clade</taxon>
        <taxon>indigoferoid/millettioid clade</taxon>
        <taxon>Phaseoleae</taxon>
        <taxon>Vigna</taxon>
    </lineage>
</organism>
<sequence>MLPSSSCAKSVVELRFPGGCASCFAKEVVIGVRSGGSCCVRVVCGLFRVARTSPSLVKIFEVQWQQRLICVGFFARLAQQCCVEGCNVVVVRSCYFDEH</sequence>
<accession>A0A8T0LD38</accession>
<evidence type="ECO:0000313" key="1">
    <source>
        <dbReference type="EMBL" id="KAG2409492.1"/>
    </source>
</evidence>
<dbReference type="AlphaFoldDB" id="A0A8T0LD38"/>
<dbReference type="Proteomes" id="UP000743370">
    <property type="component" value="Unassembled WGS sequence"/>
</dbReference>
<dbReference type="EMBL" id="JABFOF010000001">
    <property type="protein sequence ID" value="KAG2409492.1"/>
    <property type="molecule type" value="Genomic_DNA"/>
</dbReference>
<comment type="caution">
    <text evidence="1">The sequence shown here is derived from an EMBL/GenBank/DDBJ whole genome shotgun (WGS) entry which is preliminary data.</text>
</comment>
<protein>
    <submittedName>
        <fullName evidence="1">Uncharacterized protein</fullName>
    </submittedName>
</protein>
<evidence type="ECO:0000313" key="2">
    <source>
        <dbReference type="Proteomes" id="UP000743370"/>
    </source>
</evidence>
<reference evidence="1 2" key="1">
    <citation type="submission" date="2020-05" db="EMBL/GenBank/DDBJ databases">
        <title>Vigna angularis (adzuki bean) Var. LongXiaoDou No. 4 denovo assembly.</title>
        <authorList>
            <person name="Xiang H."/>
        </authorList>
    </citation>
    <scope>NUCLEOTIDE SEQUENCE [LARGE SCALE GENOMIC DNA]</scope>
    <source>
        <tissue evidence="1">Leaf</tissue>
    </source>
</reference>
<gene>
    <name evidence="1" type="ORF">HKW66_Vig0001570</name>
</gene>